<dbReference type="Pfam" id="PF00412">
    <property type="entry name" value="LIM"/>
    <property type="match status" value="4"/>
</dbReference>
<reference evidence="13" key="1">
    <citation type="submission" date="2013-05" db="EMBL/GenBank/DDBJ databases">
        <title>The Genome sequence of Mucor circinelloides f. circinelloides 1006PhL.</title>
        <authorList>
            <consortium name="The Broad Institute Genomics Platform"/>
            <person name="Cuomo C."/>
            <person name="Earl A."/>
            <person name="Findley K."/>
            <person name="Lee S.C."/>
            <person name="Walker B."/>
            <person name="Young S."/>
            <person name="Zeng Q."/>
            <person name="Gargeya S."/>
            <person name="Fitzgerald M."/>
            <person name="Haas B."/>
            <person name="Abouelleil A."/>
            <person name="Allen A.W."/>
            <person name="Alvarado L."/>
            <person name="Arachchi H.M."/>
            <person name="Berlin A.M."/>
            <person name="Chapman S.B."/>
            <person name="Gainer-Dewar J."/>
            <person name="Goldberg J."/>
            <person name="Griggs A."/>
            <person name="Gujja S."/>
            <person name="Hansen M."/>
            <person name="Howarth C."/>
            <person name="Imamovic A."/>
            <person name="Ireland A."/>
            <person name="Larimer J."/>
            <person name="McCowan C."/>
            <person name="Murphy C."/>
            <person name="Pearson M."/>
            <person name="Poon T.W."/>
            <person name="Priest M."/>
            <person name="Roberts A."/>
            <person name="Saif S."/>
            <person name="Shea T."/>
            <person name="Sisk P."/>
            <person name="Sykes S."/>
            <person name="Wortman J."/>
            <person name="Nusbaum C."/>
            <person name="Birren B."/>
        </authorList>
    </citation>
    <scope>NUCLEOTIDE SEQUENCE [LARGE SCALE GENOMIC DNA]</scope>
    <source>
        <strain evidence="13">1006PhL</strain>
    </source>
</reference>
<feature type="compositionally biased region" description="Basic and acidic residues" evidence="10">
    <location>
        <begin position="399"/>
        <end position="409"/>
    </location>
</feature>
<dbReference type="InParanoid" id="S2JHW7"/>
<keyword evidence="4 9" id="KW-0479">Metal-binding</keyword>
<name>S2JHW7_MUCC1</name>
<dbReference type="VEuPathDB" id="FungiDB:HMPREF1544_03269"/>
<dbReference type="Gene3D" id="2.10.110.10">
    <property type="entry name" value="Cysteine Rich Protein"/>
    <property type="match status" value="4"/>
</dbReference>
<evidence type="ECO:0000256" key="1">
    <source>
        <dbReference type="ARBA" id="ARBA00004282"/>
    </source>
</evidence>
<feature type="domain" description="LIM zinc-binding" evidence="11">
    <location>
        <begin position="431"/>
        <end position="494"/>
    </location>
</feature>
<dbReference type="InterPro" id="IPR001781">
    <property type="entry name" value="Znf_LIM"/>
</dbReference>
<feature type="region of interest" description="Disordered" evidence="10">
    <location>
        <begin position="348"/>
        <end position="428"/>
    </location>
</feature>
<feature type="domain" description="LIM zinc-binding" evidence="11">
    <location>
        <begin position="294"/>
        <end position="353"/>
    </location>
</feature>
<dbReference type="GO" id="GO:0001725">
    <property type="term" value="C:stress fiber"/>
    <property type="evidence" value="ECO:0007669"/>
    <property type="project" value="TreeGrafter"/>
</dbReference>
<dbReference type="SUPFAM" id="SSF57716">
    <property type="entry name" value="Glucocorticoid receptor-like (DNA-binding domain)"/>
    <property type="match status" value="4"/>
</dbReference>
<keyword evidence="3" id="KW-0963">Cytoplasm</keyword>
<evidence type="ECO:0000256" key="4">
    <source>
        <dbReference type="ARBA" id="ARBA00022723"/>
    </source>
</evidence>
<evidence type="ECO:0000313" key="12">
    <source>
        <dbReference type="EMBL" id="EPB89886.1"/>
    </source>
</evidence>
<accession>S2JHW7</accession>
<keyword evidence="13" id="KW-1185">Reference proteome</keyword>
<evidence type="ECO:0000256" key="2">
    <source>
        <dbReference type="ARBA" id="ARBA00004496"/>
    </source>
</evidence>
<dbReference type="FunFam" id="2.10.110.10:FF:000008">
    <property type="entry name" value="Paxillin isoform 1"/>
    <property type="match status" value="1"/>
</dbReference>
<dbReference type="SMART" id="SM00132">
    <property type="entry name" value="LIM"/>
    <property type="match status" value="4"/>
</dbReference>
<proteinExistence type="predicted"/>
<dbReference type="GO" id="GO:0003779">
    <property type="term" value="F:actin binding"/>
    <property type="evidence" value="ECO:0007669"/>
    <property type="project" value="TreeGrafter"/>
</dbReference>
<feature type="region of interest" description="Disordered" evidence="10">
    <location>
        <begin position="1"/>
        <end position="24"/>
    </location>
</feature>
<dbReference type="EMBL" id="KE123928">
    <property type="protein sequence ID" value="EPB89886.1"/>
    <property type="molecule type" value="Genomic_DNA"/>
</dbReference>
<dbReference type="GO" id="GO:0030036">
    <property type="term" value="P:actin cytoskeleton organization"/>
    <property type="evidence" value="ECO:0007669"/>
    <property type="project" value="TreeGrafter"/>
</dbReference>
<evidence type="ECO:0000256" key="10">
    <source>
        <dbReference type="SAM" id="MobiDB-lite"/>
    </source>
</evidence>
<dbReference type="CDD" id="cd08368">
    <property type="entry name" value="LIM"/>
    <property type="match status" value="1"/>
</dbReference>
<dbReference type="Proteomes" id="UP000014254">
    <property type="component" value="Unassembled WGS sequence"/>
</dbReference>
<dbReference type="GO" id="GO:0031941">
    <property type="term" value="C:filamentous actin"/>
    <property type="evidence" value="ECO:0007669"/>
    <property type="project" value="TreeGrafter"/>
</dbReference>
<dbReference type="InterPro" id="IPR050604">
    <property type="entry name" value="PDZ-LIM_domain"/>
</dbReference>
<evidence type="ECO:0000256" key="5">
    <source>
        <dbReference type="ARBA" id="ARBA00022737"/>
    </source>
</evidence>
<dbReference type="GO" id="GO:0046872">
    <property type="term" value="F:metal ion binding"/>
    <property type="evidence" value="ECO:0007669"/>
    <property type="project" value="UniProtKB-KW"/>
</dbReference>
<dbReference type="PROSITE" id="PS00478">
    <property type="entry name" value="LIM_DOMAIN_1"/>
    <property type="match status" value="3"/>
</dbReference>
<feature type="compositionally biased region" description="Polar residues" evidence="10">
    <location>
        <begin position="410"/>
        <end position="427"/>
    </location>
</feature>
<evidence type="ECO:0000256" key="8">
    <source>
        <dbReference type="ARBA" id="ARBA00023038"/>
    </source>
</evidence>
<feature type="domain" description="LIM zinc-binding" evidence="11">
    <location>
        <begin position="175"/>
        <end position="234"/>
    </location>
</feature>
<evidence type="ECO:0000256" key="7">
    <source>
        <dbReference type="ARBA" id="ARBA00022949"/>
    </source>
</evidence>
<dbReference type="GO" id="GO:0051371">
    <property type="term" value="F:muscle alpha-actinin binding"/>
    <property type="evidence" value="ECO:0007669"/>
    <property type="project" value="TreeGrafter"/>
</dbReference>
<evidence type="ECO:0000256" key="9">
    <source>
        <dbReference type="PROSITE-ProRule" id="PRU00125"/>
    </source>
</evidence>
<evidence type="ECO:0000259" key="11">
    <source>
        <dbReference type="PROSITE" id="PS50023"/>
    </source>
</evidence>
<keyword evidence="8 9" id="KW-0440">LIM domain</keyword>
<feature type="compositionally biased region" description="Polar residues" evidence="10">
    <location>
        <begin position="350"/>
        <end position="364"/>
    </location>
</feature>
<keyword evidence="5" id="KW-0677">Repeat</keyword>
<gene>
    <name evidence="12" type="ORF">HMPREF1544_03269</name>
</gene>
<organism evidence="12 13">
    <name type="scientific">Mucor circinelloides f. circinelloides (strain 1006PhL)</name>
    <name type="common">Mucormycosis agent</name>
    <name type="synonym">Calyptromyces circinelloides</name>
    <dbReference type="NCBI Taxonomy" id="1220926"/>
    <lineage>
        <taxon>Eukaryota</taxon>
        <taxon>Fungi</taxon>
        <taxon>Fungi incertae sedis</taxon>
        <taxon>Mucoromycota</taxon>
        <taxon>Mucoromycotina</taxon>
        <taxon>Mucoromycetes</taxon>
        <taxon>Mucorales</taxon>
        <taxon>Mucorineae</taxon>
        <taxon>Mucoraceae</taxon>
        <taxon>Mucor</taxon>
    </lineage>
</organism>
<dbReference type="eggNOG" id="KOG1703">
    <property type="taxonomic scope" value="Eukaryota"/>
</dbReference>
<evidence type="ECO:0000256" key="6">
    <source>
        <dbReference type="ARBA" id="ARBA00022833"/>
    </source>
</evidence>
<dbReference type="PANTHER" id="PTHR24214">
    <property type="entry name" value="PDZ AND LIM DOMAIN PROTEIN ZASP"/>
    <property type="match status" value="1"/>
</dbReference>
<feature type="compositionally biased region" description="Pro residues" evidence="10">
    <location>
        <begin position="120"/>
        <end position="158"/>
    </location>
</feature>
<dbReference type="PROSITE" id="PS50023">
    <property type="entry name" value="LIM_DOMAIN_2"/>
    <property type="match status" value="3"/>
</dbReference>
<feature type="compositionally biased region" description="Low complexity" evidence="10">
    <location>
        <begin position="110"/>
        <end position="119"/>
    </location>
</feature>
<dbReference type="OrthoDB" id="15567at2759"/>
<evidence type="ECO:0000313" key="13">
    <source>
        <dbReference type="Proteomes" id="UP000014254"/>
    </source>
</evidence>
<feature type="compositionally biased region" description="Polar residues" evidence="10">
    <location>
        <begin position="87"/>
        <end position="98"/>
    </location>
</feature>
<sequence>MAESYLNGLPSSNNKKEPNQNDYNSIRSELVYPMKKLSVQPQNQEIDQEAYGTIQDRMKRLRNATGTVMNATQTVTPVFPETPKPATLSSTKPAFNTKSRPDAFEASLAPRSYSSSYRPPVQPKPKSTPSPPLPPPLPSSATTTPPPAVPNSPRPPKPSSQQGRVSTLNPIYAGLDCPKCHQPIEGSVVSALDQVWHARCFTCSTCRKPLENQQFFEKNGQPYCKKDYQDLFSLHCDFCHEPIEQQAISALGKHYHEGHFCCTACGKPFGDHSAFMVHNDKPYCQQDYMKMCGKKCSGCGEYISGEYINALDKEWHKSCFVCTDCKQPFTGGSFLVRDSMPYCEEHYHHPSTNTATPSRQQPTESQRKPPPLKPKPSIGKKPDLTSPPLPSSSSSSSRTADESYKRPDISSRSSVLSTGTKPISESRPSAKVCRQCNQVIDGPSASALGHDYHIHHFQCFDCGRALSSRVPGMWQGDEHGELVCKMCAFKRTQQ</sequence>
<keyword evidence="7" id="KW-0965">Cell junction</keyword>
<keyword evidence="6 9" id="KW-0862">Zinc</keyword>
<dbReference type="STRING" id="1220926.S2JHW7"/>
<feature type="region of interest" description="Disordered" evidence="10">
    <location>
        <begin position="77"/>
        <end position="165"/>
    </location>
</feature>
<dbReference type="GO" id="GO:0005737">
    <property type="term" value="C:cytoplasm"/>
    <property type="evidence" value="ECO:0007669"/>
    <property type="project" value="UniProtKB-SubCell"/>
</dbReference>
<evidence type="ECO:0000256" key="3">
    <source>
        <dbReference type="ARBA" id="ARBA00022490"/>
    </source>
</evidence>
<comment type="subcellular location">
    <subcellularLocation>
        <location evidence="1">Cell junction</location>
    </subcellularLocation>
    <subcellularLocation>
        <location evidence="2">Cytoplasm</location>
    </subcellularLocation>
</comment>
<dbReference type="PANTHER" id="PTHR24214:SF62">
    <property type="entry name" value="LEUPAXIN"/>
    <property type="match status" value="1"/>
</dbReference>
<dbReference type="OMA" id="ELVCKMC"/>
<protein>
    <recommendedName>
        <fullName evidence="11">LIM zinc-binding domain-containing protein</fullName>
    </recommendedName>
</protein>
<dbReference type="AlphaFoldDB" id="S2JHW7"/>